<dbReference type="GO" id="GO:0000463">
    <property type="term" value="P:maturation of LSU-rRNA from tricistronic rRNA transcript (SSU-rRNA, 5.8S rRNA, LSU-rRNA)"/>
    <property type="evidence" value="ECO:0007669"/>
    <property type="project" value="TreeGrafter"/>
</dbReference>
<accession>A0A9D5B8U1</accession>
<comment type="caution">
    <text evidence="1">The sequence shown here is derived from an EMBL/GenBank/DDBJ whole genome shotgun (WGS) entry which is preliminary data.</text>
</comment>
<gene>
    <name evidence="1" type="ORF">KIW84_020604</name>
</gene>
<dbReference type="GO" id="GO:0000466">
    <property type="term" value="P:maturation of 5.8S rRNA from tricistronic rRNA transcript (SSU-rRNA, 5.8S rRNA, LSU-rRNA)"/>
    <property type="evidence" value="ECO:0007669"/>
    <property type="project" value="TreeGrafter"/>
</dbReference>
<dbReference type="GO" id="GO:0005730">
    <property type="term" value="C:nucleolus"/>
    <property type="evidence" value="ECO:0007669"/>
    <property type="project" value="TreeGrafter"/>
</dbReference>
<dbReference type="AlphaFoldDB" id="A0A9D5B8U1"/>
<reference evidence="1 2" key="1">
    <citation type="journal article" date="2022" name="Nat. Genet.">
        <title>Improved pea reference genome and pan-genome highlight genomic features and evolutionary characteristics.</title>
        <authorList>
            <person name="Yang T."/>
            <person name="Liu R."/>
            <person name="Luo Y."/>
            <person name="Hu S."/>
            <person name="Wang D."/>
            <person name="Wang C."/>
            <person name="Pandey M.K."/>
            <person name="Ge S."/>
            <person name="Xu Q."/>
            <person name="Li N."/>
            <person name="Li G."/>
            <person name="Huang Y."/>
            <person name="Saxena R.K."/>
            <person name="Ji Y."/>
            <person name="Li M."/>
            <person name="Yan X."/>
            <person name="He Y."/>
            <person name="Liu Y."/>
            <person name="Wang X."/>
            <person name="Xiang C."/>
            <person name="Varshney R.K."/>
            <person name="Ding H."/>
            <person name="Gao S."/>
            <person name="Zong X."/>
        </authorList>
    </citation>
    <scope>NUCLEOTIDE SEQUENCE [LARGE SCALE GENOMIC DNA]</scope>
    <source>
        <strain evidence="1 2">cv. Zhongwan 6</strain>
    </source>
</reference>
<dbReference type="InterPro" id="IPR039844">
    <property type="entry name" value="URB1"/>
</dbReference>
<dbReference type="PANTHER" id="PTHR13500">
    <property type="entry name" value="NUCLEOLAR PRERIBOSOMAL-ASSOCIATED PROTEIN 1"/>
    <property type="match status" value="1"/>
</dbReference>
<keyword evidence="2" id="KW-1185">Reference proteome</keyword>
<dbReference type="Gramene" id="Psat02G0060400-T1">
    <property type="protein sequence ID" value="KAI5433389.1"/>
    <property type="gene ID" value="KIW84_020604"/>
</dbReference>
<name>A0A9D5B8U1_PEA</name>
<dbReference type="EMBL" id="JAMSHJ010000002">
    <property type="protein sequence ID" value="KAI5433389.1"/>
    <property type="molecule type" value="Genomic_DNA"/>
</dbReference>
<organism evidence="1 2">
    <name type="scientific">Pisum sativum</name>
    <name type="common">Garden pea</name>
    <name type="synonym">Lathyrus oleraceus</name>
    <dbReference type="NCBI Taxonomy" id="3888"/>
    <lineage>
        <taxon>Eukaryota</taxon>
        <taxon>Viridiplantae</taxon>
        <taxon>Streptophyta</taxon>
        <taxon>Embryophyta</taxon>
        <taxon>Tracheophyta</taxon>
        <taxon>Spermatophyta</taxon>
        <taxon>Magnoliopsida</taxon>
        <taxon>eudicotyledons</taxon>
        <taxon>Gunneridae</taxon>
        <taxon>Pentapetalae</taxon>
        <taxon>rosids</taxon>
        <taxon>fabids</taxon>
        <taxon>Fabales</taxon>
        <taxon>Fabaceae</taxon>
        <taxon>Papilionoideae</taxon>
        <taxon>50 kb inversion clade</taxon>
        <taxon>NPAAA clade</taxon>
        <taxon>Hologalegina</taxon>
        <taxon>IRL clade</taxon>
        <taxon>Fabeae</taxon>
        <taxon>Lathyrus</taxon>
    </lineage>
</organism>
<evidence type="ECO:0000313" key="1">
    <source>
        <dbReference type="EMBL" id="KAI5433389.1"/>
    </source>
</evidence>
<evidence type="ECO:0000313" key="2">
    <source>
        <dbReference type="Proteomes" id="UP001058974"/>
    </source>
</evidence>
<sequence length="229" mass="26110">MLQYHFALNGVSLKLKKRLKLFKSIFPKLALHDELMNCHSQCGDLKEVAVEIQNNLKASRIRFINVLVDIWQVIVQKFSLSSDQSKTGKSTSISLLYNQLEVFVLTTILELSDPMTTKILQVIVTRLDKGRLPYDLYLQLLLAHSQFAPTLHSVRKPTGSFLKPISSILKCIAIPFLDHSENNEKHKVLTTKLPKGPLEIVKLLWILMMKTVLVNQELPLLFSPIKARL</sequence>
<dbReference type="Proteomes" id="UP001058974">
    <property type="component" value="Chromosome 2"/>
</dbReference>
<proteinExistence type="predicted"/>
<dbReference type="PANTHER" id="PTHR13500:SF0">
    <property type="entry name" value="NUCLEOLAR PRE-RIBOSOMAL-ASSOCIATED PROTEIN 1"/>
    <property type="match status" value="1"/>
</dbReference>
<protein>
    <submittedName>
        <fullName evidence="1">Uncharacterized protein</fullName>
    </submittedName>
</protein>